<evidence type="ECO:0000313" key="11">
    <source>
        <dbReference type="Proteomes" id="UP000276417"/>
    </source>
</evidence>
<dbReference type="AlphaFoldDB" id="A0A3G8YG80"/>
<dbReference type="Gene3D" id="2.40.110.10">
    <property type="entry name" value="Butyryl-CoA Dehydrogenase, subunit A, domain 2"/>
    <property type="match status" value="1"/>
</dbReference>
<dbReference type="Proteomes" id="UP000276417">
    <property type="component" value="Chromosome 1"/>
</dbReference>
<comment type="similarity">
    <text evidence="2 6">Belongs to the acyl-CoA dehydrogenase family.</text>
</comment>
<dbReference type="PANTHER" id="PTHR48083:SF37">
    <property type="entry name" value="DEHYDROGENASE, PUTATIVE-RELATED"/>
    <property type="match status" value="1"/>
</dbReference>
<keyword evidence="4 6" id="KW-0274">FAD</keyword>
<evidence type="ECO:0000256" key="2">
    <source>
        <dbReference type="ARBA" id="ARBA00009347"/>
    </source>
</evidence>
<dbReference type="InterPro" id="IPR036250">
    <property type="entry name" value="AcylCo_DH-like_C"/>
</dbReference>
<keyword evidence="7" id="KW-0472">Membrane</keyword>
<keyword evidence="7" id="KW-0812">Transmembrane</keyword>
<dbReference type="SUPFAM" id="SSF47203">
    <property type="entry name" value="Acyl-CoA dehydrogenase C-terminal domain-like"/>
    <property type="match status" value="1"/>
</dbReference>
<dbReference type="GO" id="GO:0005737">
    <property type="term" value="C:cytoplasm"/>
    <property type="evidence" value="ECO:0007669"/>
    <property type="project" value="TreeGrafter"/>
</dbReference>
<evidence type="ECO:0000256" key="4">
    <source>
        <dbReference type="ARBA" id="ARBA00022827"/>
    </source>
</evidence>
<dbReference type="Gene3D" id="1.10.540.10">
    <property type="entry name" value="Acyl-CoA dehydrogenase/oxidase, N-terminal domain"/>
    <property type="match status" value="1"/>
</dbReference>
<dbReference type="GO" id="GO:0050660">
    <property type="term" value="F:flavin adenine dinucleotide binding"/>
    <property type="evidence" value="ECO:0007669"/>
    <property type="project" value="InterPro"/>
</dbReference>
<dbReference type="OrthoDB" id="9785203at2"/>
<dbReference type="Gene3D" id="1.20.140.10">
    <property type="entry name" value="Butyryl-CoA Dehydrogenase, subunit A, domain 3"/>
    <property type="match status" value="1"/>
</dbReference>
<evidence type="ECO:0000256" key="5">
    <source>
        <dbReference type="ARBA" id="ARBA00023002"/>
    </source>
</evidence>
<dbReference type="InterPro" id="IPR046373">
    <property type="entry name" value="Acyl-CoA_Oxase/DH_mid-dom_sf"/>
</dbReference>
<dbReference type="InterPro" id="IPR050741">
    <property type="entry name" value="Acyl-CoA_dehydrogenase"/>
</dbReference>
<dbReference type="EMBL" id="CP034183">
    <property type="protein sequence ID" value="AZI43850.1"/>
    <property type="molecule type" value="Genomic_DNA"/>
</dbReference>
<dbReference type="KEGG" id="dph:EHF33_07405"/>
<keyword evidence="5 6" id="KW-0560">Oxidoreductase</keyword>
<evidence type="ECO:0000256" key="1">
    <source>
        <dbReference type="ARBA" id="ARBA00001974"/>
    </source>
</evidence>
<keyword evidence="3 6" id="KW-0285">Flavoprotein</keyword>
<evidence type="ECO:0000256" key="6">
    <source>
        <dbReference type="RuleBase" id="RU362125"/>
    </source>
</evidence>
<dbReference type="InterPro" id="IPR009075">
    <property type="entry name" value="AcylCo_DH/oxidase_C"/>
</dbReference>
<keyword evidence="7" id="KW-1133">Transmembrane helix</keyword>
<dbReference type="GO" id="GO:0003995">
    <property type="term" value="F:acyl-CoA dehydrogenase activity"/>
    <property type="evidence" value="ECO:0007669"/>
    <property type="project" value="TreeGrafter"/>
</dbReference>
<dbReference type="SUPFAM" id="SSF56645">
    <property type="entry name" value="Acyl-CoA dehydrogenase NM domain-like"/>
    <property type="match status" value="1"/>
</dbReference>
<organism evidence="10 11">
    <name type="scientific">Deinococcus psychrotolerans</name>
    <dbReference type="NCBI Taxonomy" id="2489213"/>
    <lineage>
        <taxon>Bacteria</taxon>
        <taxon>Thermotogati</taxon>
        <taxon>Deinococcota</taxon>
        <taxon>Deinococci</taxon>
        <taxon>Deinococcales</taxon>
        <taxon>Deinococcaceae</taxon>
        <taxon>Deinococcus</taxon>
    </lineage>
</organism>
<proteinExistence type="inferred from homology"/>
<feature type="transmembrane region" description="Helical" evidence="7">
    <location>
        <begin position="245"/>
        <end position="267"/>
    </location>
</feature>
<dbReference type="PIRSF" id="PIRSF016578">
    <property type="entry name" value="HsaA"/>
    <property type="match status" value="1"/>
</dbReference>
<reference evidence="10 11" key="1">
    <citation type="submission" date="2018-11" db="EMBL/GenBank/DDBJ databases">
        <title>Deinococcus shelandsis sp. nov., isolated from South Shetland Islands soil of Antarctica.</title>
        <authorList>
            <person name="Tian J."/>
        </authorList>
    </citation>
    <scope>NUCLEOTIDE SEQUENCE [LARGE SCALE GENOMIC DNA]</scope>
    <source>
        <strain evidence="10 11">S14-83T</strain>
    </source>
</reference>
<keyword evidence="11" id="KW-1185">Reference proteome</keyword>
<dbReference type="InterPro" id="IPR006091">
    <property type="entry name" value="Acyl-CoA_Oxase/DH_mid-dom"/>
</dbReference>
<evidence type="ECO:0000259" key="9">
    <source>
        <dbReference type="Pfam" id="PF02770"/>
    </source>
</evidence>
<dbReference type="Pfam" id="PF00441">
    <property type="entry name" value="Acyl-CoA_dh_1"/>
    <property type="match status" value="1"/>
</dbReference>
<feature type="domain" description="Acyl-CoA oxidase/dehydrogenase middle" evidence="9">
    <location>
        <begin position="128"/>
        <end position="222"/>
    </location>
</feature>
<dbReference type="InterPro" id="IPR009100">
    <property type="entry name" value="AcylCoA_DH/oxidase_NM_dom_sf"/>
</dbReference>
<evidence type="ECO:0000256" key="3">
    <source>
        <dbReference type="ARBA" id="ARBA00022630"/>
    </source>
</evidence>
<name>A0A3G8YG80_9DEIO</name>
<evidence type="ECO:0000259" key="8">
    <source>
        <dbReference type="Pfam" id="PF00441"/>
    </source>
</evidence>
<evidence type="ECO:0000256" key="7">
    <source>
        <dbReference type="SAM" id="Phobius"/>
    </source>
</evidence>
<dbReference type="InterPro" id="IPR037069">
    <property type="entry name" value="AcylCoA_DH/ox_N_sf"/>
</dbReference>
<dbReference type="PANTHER" id="PTHR48083">
    <property type="entry name" value="MEDIUM-CHAIN SPECIFIC ACYL-COA DEHYDROGENASE, MITOCHONDRIAL-RELATED"/>
    <property type="match status" value="1"/>
</dbReference>
<comment type="cofactor">
    <cofactor evidence="1 6">
        <name>FAD</name>
        <dbReference type="ChEBI" id="CHEBI:57692"/>
    </cofactor>
</comment>
<gene>
    <name evidence="10" type="ORF">EHF33_07405</name>
</gene>
<feature type="domain" description="Acyl-CoA dehydrogenase/oxidase C-terminal" evidence="8">
    <location>
        <begin position="250"/>
        <end position="367"/>
    </location>
</feature>
<evidence type="ECO:0000313" key="10">
    <source>
        <dbReference type="EMBL" id="AZI43850.1"/>
    </source>
</evidence>
<dbReference type="Pfam" id="PF02770">
    <property type="entry name" value="Acyl-CoA_dh_M"/>
    <property type="match status" value="1"/>
</dbReference>
<dbReference type="GO" id="GO:0033539">
    <property type="term" value="P:fatty acid beta-oxidation using acyl-CoA dehydrogenase"/>
    <property type="evidence" value="ECO:0007669"/>
    <property type="project" value="TreeGrafter"/>
</dbReference>
<sequence>MQTDWPRPEIRAVTAHAVLAIQSHLAECEAAQDVTPAAARALKASGYAALSVPANFDGHELGGLSMTLSEFGWVQEQLGAAGASLALVLAMTGQVLGSAFAARSLPPELLTLLGRAAVQRGALVNALASEPALGSPSRGGLPQTVLQPQSEEGGHYLLSGHKTWATGARALDFALVTARTPDEQIARVLVELTAPGVRIESTWGGALSLRGSGSQDVHFSGVAVPAGNVIAPQFQRQPQHPAHPAWFWTALAGTYLGVGTAALAALLDYARTRVPTALGQPLASLPRVREAVGRVGADLTAARALLRVAAQGFEAEPSAASLPLLAAAKALCTNAAVSATDAAARVVGGAALSPDLPFERLLRDARAGLTHPPTDAEAFERLGGALLEEVGKETQVP</sequence>
<accession>A0A3G8YG80</accession>
<protein>
    <submittedName>
        <fullName evidence="10">Acyl-CoA dehydrogenase</fullName>
    </submittedName>
</protein>